<dbReference type="FunFam" id="2.40.10.10:FF:000002">
    <property type="entry name" value="Transmembrane protease serine"/>
    <property type="match status" value="1"/>
</dbReference>
<evidence type="ECO:0000256" key="2">
    <source>
        <dbReference type="ARBA" id="ARBA00022525"/>
    </source>
</evidence>
<dbReference type="GO" id="GO:0005615">
    <property type="term" value="C:extracellular space"/>
    <property type="evidence" value="ECO:0007669"/>
    <property type="project" value="TreeGrafter"/>
</dbReference>
<evidence type="ECO:0000313" key="10">
    <source>
        <dbReference type="EMBL" id="KFD47894.1"/>
    </source>
</evidence>
<dbReference type="InterPro" id="IPR001314">
    <property type="entry name" value="Peptidase_S1A"/>
</dbReference>
<evidence type="ECO:0000256" key="4">
    <source>
        <dbReference type="ARBA" id="ARBA00022801"/>
    </source>
</evidence>
<dbReference type="InterPro" id="IPR050127">
    <property type="entry name" value="Serine_Proteases_S1"/>
</dbReference>
<dbReference type="PROSITE" id="PS00135">
    <property type="entry name" value="TRYPSIN_SER"/>
    <property type="match status" value="1"/>
</dbReference>
<keyword evidence="6" id="KW-1015">Disulfide bond</keyword>
<sequence>MHILLSTSSLLLFYTAFLLNEKNEAIHCRPHFQPYRKAAHNRSANRISNGIEARKHSHPWQALVFTIFDRQPTKCGGSLIHWTNQNASGLVLTVAHCLLNRNNNAGQSLARASQIRVYLGVHNAVRLNANARIMRVTAFAIGDYQSFSRQNDIALLKLKQAVPYDEYIRGVCIPSLSTDIPSRKQPCYVTGWGRMNHGTQKATVLQQIEVTAFKGVRCSPHVNLTTMFCAGSTTEDIGICMGDSGGPFVCEEDGKFTLYGMVSFTEGFICSNAYHPAIFTKVSAYTSWLNQTASAFNDAM</sequence>
<dbReference type="Proteomes" id="UP000030758">
    <property type="component" value="Unassembled WGS sequence"/>
</dbReference>
<feature type="chain" id="PRO_5010405337" description="Peptidase S1 domain-containing protein" evidence="8">
    <location>
        <begin position="26"/>
        <end position="300"/>
    </location>
</feature>
<dbReference type="AlphaFoldDB" id="A0A085N566"/>
<dbReference type="PANTHER" id="PTHR24264:SF65">
    <property type="entry name" value="SRCR DOMAIN-CONTAINING PROTEIN"/>
    <property type="match status" value="1"/>
</dbReference>
<evidence type="ECO:0000313" key="12">
    <source>
        <dbReference type="Proteomes" id="UP000030764"/>
    </source>
</evidence>
<feature type="domain" description="Peptidase S1" evidence="9">
    <location>
        <begin position="47"/>
        <end position="294"/>
    </location>
</feature>
<evidence type="ECO:0000256" key="6">
    <source>
        <dbReference type="ARBA" id="ARBA00023157"/>
    </source>
</evidence>
<comment type="similarity">
    <text evidence="7">Belongs to the peptidase S1 family. CLIP subfamily.</text>
</comment>
<dbReference type="SMART" id="SM00020">
    <property type="entry name" value="Tryp_SPc"/>
    <property type="match status" value="1"/>
</dbReference>
<dbReference type="Gene3D" id="2.40.10.10">
    <property type="entry name" value="Trypsin-like serine proteases"/>
    <property type="match status" value="1"/>
</dbReference>
<dbReference type="GO" id="GO:0004252">
    <property type="term" value="F:serine-type endopeptidase activity"/>
    <property type="evidence" value="ECO:0007669"/>
    <property type="project" value="InterPro"/>
</dbReference>
<evidence type="ECO:0000259" key="9">
    <source>
        <dbReference type="PROSITE" id="PS50240"/>
    </source>
</evidence>
<evidence type="ECO:0000256" key="8">
    <source>
        <dbReference type="SAM" id="SignalP"/>
    </source>
</evidence>
<accession>A0A085N566</accession>
<dbReference type="InterPro" id="IPR009003">
    <property type="entry name" value="Peptidase_S1_PA"/>
</dbReference>
<dbReference type="EMBL" id="KL367553">
    <property type="protein sequence ID" value="KFD64612.1"/>
    <property type="molecule type" value="Genomic_DNA"/>
</dbReference>
<keyword evidence="2" id="KW-0964">Secreted</keyword>
<dbReference type="InterPro" id="IPR033116">
    <property type="entry name" value="TRYPSIN_SER"/>
</dbReference>
<protein>
    <recommendedName>
        <fullName evidence="9">Peptidase S1 domain-containing protein</fullName>
    </recommendedName>
</protein>
<name>A0A085N566_9BILA</name>
<dbReference type="Proteomes" id="UP000030764">
    <property type="component" value="Unassembled WGS sequence"/>
</dbReference>
<evidence type="ECO:0000256" key="1">
    <source>
        <dbReference type="ARBA" id="ARBA00004613"/>
    </source>
</evidence>
<keyword evidence="8" id="KW-0732">Signal</keyword>
<dbReference type="PROSITE" id="PS50240">
    <property type="entry name" value="TRYPSIN_DOM"/>
    <property type="match status" value="1"/>
</dbReference>
<keyword evidence="5" id="KW-0720">Serine protease</keyword>
<dbReference type="PRINTS" id="PR00722">
    <property type="entry name" value="CHYMOTRYPSIN"/>
</dbReference>
<keyword evidence="3" id="KW-0645">Protease</keyword>
<comment type="subcellular location">
    <subcellularLocation>
        <location evidence="1">Secreted</location>
    </subcellularLocation>
</comment>
<gene>
    <name evidence="10" type="ORF">M513_11247</name>
    <name evidence="11" type="ORF">M514_11247</name>
</gene>
<feature type="signal peptide" evidence="8">
    <location>
        <begin position="1"/>
        <end position="25"/>
    </location>
</feature>
<evidence type="ECO:0000313" key="11">
    <source>
        <dbReference type="EMBL" id="KFD64612.1"/>
    </source>
</evidence>
<dbReference type="SUPFAM" id="SSF50494">
    <property type="entry name" value="Trypsin-like serine proteases"/>
    <property type="match status" value="1"/>
</dbReference>
<evidence type="ECO:0000256" key="7">
    <source>
        <dbReference type="ARBA" id="ARBA00024195"/>
    </source>
</evidence>
<keyword evidence="4" id="KW-0378">Hydrolase</keyword>
<dbReference type="PANTHER" id="PTHR24264">
    <property type="entry name" value="TRYPSIN-RELATED"/>
    <property type="match status" value="1"/>
</dbReference>
<dbReference type="Pfam" id="PF00089">
    <property type="entry name" value="Trypsin"/>
    <property type="match status" value="1"/>
</dbReference>
<reference evidence="11 12" key="1">
    <citation type="journal article" date="2014" name="Nat. Genet.">
        <title>Genome and transcriptome of the porcine whipworm Trichuris suis.</title>
        <authorList>
            <person name="Jex A.R."/>
            <person name="Nejsum P."/>
            <person name="Schwarz E.M."/>
            <person name="Hu L."/>
            <person name="Young N.D."/>
            <person name="Hall R.S."/>
            <person name="Korhonen P.K."/>
            <person name="Liao S."/>
            <person name="Thamsborg S."/>
            <person name="Xia J."/>
            <person name="Xu P."/>
            <person name="Wang S."/>
            <person name="Scheerlinck J.P."/>
            <person name="Hofmann A."/>
            <person name="Sternberg P.W."/>
            <person name="Wang J."/>
            <person name="Gasser R.B."/>
        </authorList>
    </citation>
    <scope>NUCLEOTIDE SEQUENCE [LARGE SCALE GENOMIC DNA]</scope>
    <source>
        <strain evidence="11">DCEP-RM93F</strain>
        <strain evidence="10">DCEP-RM93M</strain>
    </source>
</reference>
<dbReference type="CDD" id="cd00190">
    <property type="entry name" value="Tryp_SPc"/>
    <property type="match status" value="1"/>
</dbReference>
<evidence type="ECO:0000256" key="3">
    <source>
        <dbReference type="ARBA" id="ARBA00022670"/>
    </source>
</evidence>
<dbReference type="InterPro" id="IPR043504">
    <property type="entry name" value="Peptidase_S1_PA_chymotrypsin"/>
</dbReference>
<proteinExistence type="inferred from homology"/>
<keyword evidence="12" id="KW-1185">Reference proteome</keyword>
<dbReference type="EMBL" id="KL363311">
    <property type="protein sequence ID" value="KFD47894.1"/>
    <property type="molecule type" value="Genomic_DNA"/>
</dbReference>
<dbReference type="GO" id="GO:0006508">
    <property type="term" value="P:proteolysis"/>
    <property type="evidence" value="ECO:0007669"/>
    <property type="project" value="UniProtKB-KW"/>
</dbReference>
<organism evidence="11">
    <name type="scientific">Trichuris suis</name>
    <name type="common">pig whipworm</name>
    <dbReference type="NCBI Taxonomy" id="68888"/>
    <lineage>
        <taxon>Eukaryota</taxon>
        <taxon>Metazoa</taxon>
        <taxon>Ecdysozoa</taxon>
        <taxon>Nematoda</taxon>
        <taxon>Enoplea</taxon>
        <taxon>Dorylaimia</taxon>
        <taxon>Trichinellida</taxon>
        <taxon>Trichuridae</taxon>
        <taxon>Trichuris</taxon>
    </lineage>
</organism>
<evidence type="ECO:0000256" key="5">
    <source>
        <dbReference type="ARBA" id="ARBA00022825"/>
    </source>
</evidence>
<dbReference type="InterPro" id="IPR001254">
    <property type="entry name" value="Trypsin_dom"/>
</dbReference>